<comment type="caution">
    <text evidence="1">The sequence shown here is derived from an EMBL/GenBank/DDBJ whole genome shotgun (WGS) entry which is preliminary data.</text>
</comment>
<protein>
    <submittedName>
        <fullName evidence="1">Uncharacterized protein</fullName>
    </submittedName>
</protein>
<evidence type="ECO:0000313" key="1">
    <source>
        <dbReference type="EMBL" id="MPN37729.1"/>
    </source>
</evidence>
<sequence>MGQLTNQVDGVAIWLGLGHMLGSNDGVATGTVIHNEAVLHVVTHLAYQQSCDKVGRATGSVRNHDANRRIAGGVAPCLCLRQSRGSSQQSGCTPCKAATCNRGHACLLGVR</sequence>
<name>A0A645HHR1_9ZZZZ</name>
<dbReference type="EMBL" id="VSSQ01092547">
    <property type="protein sequence ID" value="MPN37729.1"/>
    <property type="molecule type" value="Genomic_DNA"/>
</dbReference>
<dbReference type="AlphaFoldDB" id="A0A645HHR1"/>
<reference evidence="1" key="1">
    <citation type="submission" date="2019-08" db="EMBL/GenBank/DDBJ databases">
        <authorList>
            <person name="Kucharzyk K."/>
            <person name="Murdoch R.W."/>
            <person name="Higgins S."/>
            <person name="Loffler F."/>
        </authorList>
    </citation>
    <scope>NUCLEOTIDE SEQUENCE</scope>
</reference>
<organism evidence="1">
    <name type="scientific">bioreactor metagenome</name>
    <dbReference type="NCBI Taxonomy" id="1076179"/>
    <lineage>
        <taxon>unclassified sequences</taxon>
        <taxon>metagenomes</taxon>
        <taxon>ecological metagenomes</taxon>
    </lineage>
</organism>
<proteinExistence type="predicted"/>
<gene>
    <name evidence="1" type="ORF">SDC9_185250</name>
</gene>
<accession>A0A645HHR1</accession>